<dbReference type="OrthoDB" id="6638674at2"/>
<accession>A0A432XJY5</accession>
<name>A0A432XJY5_9GAMM</name>
<dbReference type="EMBL" id="PIPV01000018">
    <property type="protein sequence ID" value="RUO48932.1"/>
    <property type="molecule type" value="Genomic_DNA"/>
</dbReference>
<evidence type="ECO:0000313" key="1">
    <source>
        <dbReference type="EMBL" id="RUO48932.1"/>
    </source>
</evidence>
<dbReference type="Gene3D" id="2.30.30.110">
    <property type="match status" value="1"/>
</dbReference>
<dbReference type="InterPro" id="IPR003477">
    <property type="entry name" value="PemK-like"/>
</dbReference>
<dbReference type="InterPro" id="IPR011067">
    <property type="entry name" value="Plasmid_toxin/cell-grow_inhib"/>
</dbReference>
<organism evidence="1 2">
    <name type="scientific">Idiomarina fontislapidosi</name>
    <dbReference type="NCBI Taxonomy" id="263723"/>
    <lineage>
        <taxon>Bacteria</taxon>
        <taxon>Pseudomonadati</taxon>
        <taxon>Pseudomonadota</taxon>
        <taxon>Gammaproteobacteria</taxon>
        <taxon>Alteromonadales</taxon>
        <taxon>Idiomarinaceae</taxon>
        <taxon>Idiomarina</taxon>
    </lineage>
</organism>
<dbReference type="Pfam" id="PF02452">
    <property type="entry name" value="PemK_toxin"/>
    <property type="match status" value="1"/>
</dbReference>
<keyword evidence="2" id="KW-1185">Reference proteome</keyword>
<gene>
    <name evidence="1" type="ORF">CWE25_12995</name>
</gene>
<dbReference type="SUPFAM" id="SSF50118">
    <property type="entry name" value="Cell growth inhibitor/plasmid maintenance toxic component"/>
    <property type="match status" value="1"/>
</dbReference>
<comment type="caution">
    <text evidence="1">The sequence shown here is derived from an EMBL/GenBank/DDBJ whole genome shotgun (WGS) entry which is preliminary data.</text>
</comment>
<dbReference type="AlphaFoldDB" id="A0A432XJY5"/>
<sequence>MLEVKFINEENGVQLGCRTYSGITHTIIPAFSASDHDIYFTNTFAKEPLYKSWLIKSIDITEGGVEIYISGNDIPDSVYTHATKQRKNFKSLLRKHNIVEVDFGHQSSIFSLSSGEEKNTLRTDSLMPGEMHKKRPCIVMGTRADSVTVIPLTTRDYHNPKHISISSDSFHNLHSRYSEKTSFAALDMVQTVSAHRVFPPREASTGRYRHQYFKYKLTKTDGEAIDTALADIYNDDVTKQLKIAQTALTGVRKEKSLILDKYNAVTNELKTIESCNEELREVVDHLAKAFDIEGELQQVLEQLKAI</sequence>
<proteinExistence type="predicted"/>
<protein>
    <submittedName>
        <fullName evidence="1">Uncharacterized protein</fullName>
    </submittedName>
</protein>
<dbReference type="GO" id="GO:0003677">
    <property type="term" value="F:DNA binding"/>
    <property type="evidence" value="ECO:0007669"/>
    <property type="project" value="InterPro"/>
</dbReference>
<reference evidence="2" key="1">
    <citation type="journal article" date="2018" name="Front. Microbiol.">
        <title>Genome-Based Analysis Reveals the Taxonomy and Diversity of the Family Idiomarinaceae.</title>
        <authorList>
            <person name="Liu Y."/>
            <person name="Lai Q."/>
            <person name="Shao Z."/>
        </authorList>
    </citation>
    <scope>NUCLEOTIDE SEQUENCE [LARGE SCALE GENOMIC DNA]</scope>
    <source>
        <strain evidence="2">F23</strain>
    </source>
</reference>
<evidence type="ECO:0000313" key="2">
    <source>
        <dbReference type="Proteomes" id="UP000287330"/>
    </source>
</evidence>
<dbReference type="Proteomes" id="UP000287330">
    <property type="component" value="Unassembled WGS sequence"/>
</dbReference>